<proteinExistence type="predicted"/>
<sequence length="116" mass="12533">MAGSWRRWRRWRGKRGVWAWDGIWATPKPLPDCFAYAPLPIGSMSNSSSESISSTTPVRMPRISSIRAVVPPKMITVSTTTTSTVALSAYVSLPVSSAASATPTAPRSPAQKSIAW</sequence>
<feature type="compositionally biased region" description="Low complexity" evidence="1">
    <location>
        <begin position="96"/>
        <end position="110"/>
    </location>
</feature>
<dbReference type="AlphaFoldDB" id="F0XPX6"/>
<protein>
    <submittedName>
        <fullName evidence="2">Uncharacterized protein</fullName>
    </submittedName>
</protein>
<dbReference type="InParanoid" id="F0XPX6"/>
<name>F0XPX6_GROCL</name>
<feature type="region of interest" description="Disordered" evidence="1">
    <location>
        <begin position="96"/>
        <end position="116"/>
    </location>
</feature>
<dbReference type="HOGENOM" id="CLU_2097140_0_0_1"/>
<dbReference type="EMBL" id="GL629801">
    <property type="protein sequence ID" value="EFX00179.1"/>
    <property type="molecule type" value="Genomic_DNA"/>
</dbReference>
<reference evidence="2 3" key="1">
    <citation type="journal article" date="2011" name="Proc. Natl. Acad. Sci. U.S.A.">
        <title>Genome and transcriptome analyses of the mountain pine beetle-fungal symbiont Grosmannia clavigera, a lodgepole pine pathogen.</title>
        <authorList>
            <person name="DiGuistini S."/>
            <person name="Wang Y."/>
            <person name="Liao N.Y."/>
            <person name="Taylor G."/>
            <person name="Tanguay P."/>
            <person name="Feau N."/>
            <person name="Henrissat B."/>
            <person name="Chan S.K."/>
            <person name="Hesse-Orce U."/>
            <person name="Alamouti S.M."/>
            <person name="Tsui C.K.M."/>
            <person name="Docking R.T."/>
            <person name="Levasseur A."/>
            <person name="Haridas S."/>
            <person name="Robertson G."/>
            <person name="Birol I."/>
            <person name="Holt R.A."/>
            <person name="Marra M.A."/>
            <person name="Hamelin R.C."/>
            <person name="Hirst M."/>
            <person name="Jones S.J.M."/>
            <person name="Bohlmann J."/>
            <person name="Breuil C."/>
        </authorList>
    </citation>
    <scope>NUCLEOTIDE SEQUENCE [LARGE SCALE GENOMIC DNA]</scope>
    <source>
        <strain evidence="3">kw1407 / UAMH 11150</strain>
    </source>
</reference>
<evidence type="ECO:0000313" key="2">
    <source>
        <dbReference type="EMBL" id="EFX00179.1"/>
    </source>
</evidence>
<gene>
    <name evidence="2" type="ORF">CMQ_7181</name>
</gene>
<evidence type="ECO:0000256" key="1">
    <source>
        <dbReference type="SAM" id="MobiDB-lite"/>
    </source>
</evidence>
<accession>F0XPX6</accession>
<dbReference type="RefSeq" id="XP_014169661.1">
    <property type="nucleotide sequence ID" value="XM_014314186.1"/>
</dbReference>
<dbReference type="Proteomes" id="UP000007796">
    <property type="component" value="Unassembled WGS sequence"/>
</dbReference>
<dbReference type="GeneID" id="25980697"/>
<evidence type="ECO:0000313" key="3">
    <source>
        <dbReference type="Proteomes" id="UP000007796"/>
    </source>
</evidence>
<keyword evidence="3" id="KW-1185">Reference proteome</keyword>
<organism evidence="3">
    <name type="scientific">Grosmannia clavigera (strain kw1407 / UAMH 11150)</name>
    <name type="common">Blue stain fungus</name>
    <name type="synonym">Graphiocladiella clavigera</name>
    <dbReference type="NCBI Taxonomy" id="655863"/>
    <lineage>
        <taxon>Eukaryota</taxon>
        <taxon>Fungi</taxon>
        <taxon>Dikarya</taxon>
        <taxon>Ascomycota</taxon>
        <taxon>Pezizomycotina</taxon>
        <taxon>Sordariomycetes</taxon>
        <taxon>Sordariomycetidae</taxon>
        <taxon>Ophiostomatales</taxon>
        <taxon>Ophiostomataceae</taxon>
        <taxon>Leptographium</taxon>
    </lineage>
</organism>